<protein>
    <submittedName>
        <fullName evidence="1">Uncharacterized protein</fullName>
    </submittedName>
</protein>
<feature type="non-terminal residue" evidence="1">
    <location>
        <position position="1"/>
    </location>
</feature>
<name>A0ACB6QV46_9PLEO</name>
<feature type="non-terminal residue" evidence="1">
    <location>
        <position position="505"/>
    </location>
</feature>
<sequence>PEVPYELRQNVDRNVATTWIDRDNTGNYDPEEEVKKEKLRKARAKTKKQGKHPAPKQPKEKVQKLIVRLRVESFGNVLNITDNEDNWPSGWSEVDPEEEMERQSRRAFHRQNTPGLQTQTPIPDPKTDSSTDGLAGHPTARGCEDCDAGPTPNHEPKRTHLNTILYSVERKHIECTLCRKEGRRCSLKTKSDRPPCKACQRLKISCTFHDTRYEPAKESQRKKSSTKFSRSTKGNFEKPANAYTHLFTEADLADLEEMDHVELEREDTPELFMEDSEGHHGVVTTLLTSYAHPIVFNAVSASALDCSWCHMPTFGLFGLWERKVHVLRWNNGLGYTELQGGHRESNDKSIMCQACTLSRIQIVLCLGHQVTQSPSKDPDDDFAVVVDHLLSAEPRSEELKYQHQRWCTMCFAVATFKCCTPQPPICDSAEDDGMIFGCGLRFCDCCERRYREEFKGDVDEMATALEKEPKARETTEDTCGTVARADVGFLRQDGLLMANVVKEAE</sequence>
<evidence type="ECO:0000313" key="1">
    <source>
        <dbReference type="EMBL" id="KAF2470726.1"/>
    </source>
</evidence>
<dbReference type="Proteomes" id="UP000799755">
    <property type="component" value="Unassembled WGS sequence"/>
</dbReference>
<dbReference type="EMBL" id="MU003507">
    <property type="protein sequence ID" value="KAF2470726.1"/>
    <property type="molecule type" value="Genomic_DNA"/>
</dbReference>
<comment type="caution">
    <text evidence="1">The sequence shown here is derived from an EMBL/GenBank/DDBJ whole genome shotgun (WGS) entry which is preliminary data.</text>
</comment>
<accession>A0ACB6QV46</accession>
<keyword evidence="2" id="KW-1185">Reference proteome</keyword>
<proteinExistence type="predicted"/>
<gene>
    <name evidence="1" type="ORF">BDR25DRAFT_163141</name>
</gene>
<organism evidence="1 2">
    <name type="scientific">Lindgomyces ingoldianus</name>
    <dbReference type="NCBI Taxonomy" id="673940"/>
    <lineage>
        <taxon>Eukaryota</taxon>
        <taxon>Fungi</taxon>
        <taxon>Dikarya</taxon>
        <taxon>Ascomycota</taxon>
        <taxon>Pezizomycotina</taxon>
        <taxon>Dothideomycetes</taxon>
        <taxon>Pleosporomycetidae</taxon>
        <taxon>Pleosporales</taxon>
        <taxon>Lindgomycetaceae</taxon>
        <taxon>Lindgomyces</taxon>
    </lineage>
</organism>
<evidence type="ECO:0000313" key="2">
    <source>
        <dbReference type="Proteomes" id="UP000799755"/>
    </source>
</evidence>
<reference evidence="1" key="1">
    <citation type="journal article" date="2020" name="Stud. Mycol.">
        <title>101 Dothideomycetes genomes: a test case for predicting lifestyles and emergence of pathogens.</title>
        <authorList>
            <person name="Haridas S."/>
            <person name="Albert R."/>
            <person name="Binder M."/>
            <person name="Bloem J."/>
            <person name="Labutti K."/>
            <person name="Salamov A."/>
            <person name="Andreopoulos B."/>
            <person name="Baker S."/>
            <person name="Barry K."/>
            <person name="Bills G."/>
            <person name="Bluhm B."/>
            <person name="Cannon C."/>
            <person name="Castanera R."/>
            <person name="Culley D."/>
            <person name="Daum C."/>
            <person name="Ezra D."/>
            <person name="Gonzalez J."/>
            <person name="Henrissat B."/>
            <person name="Kuo A."/>
            <person name="Liang C."/>
            <person name="Lipzen A."/>
            <person name="Lutzoni F."/>
            <person name="Magnuson J."/>
            <person name="Mondo S."/>
            <person name="Nolan M."/>
            <person name="Ohm R."/>
            <person name="Pangilinan J."/>
            <person name="Park H.-J."/>
            <person name="Ramirez L."/>
            <person name="Alfaro M."/>
            <person name="Sun H."/>
            <person name="Tritt A."/>
            <person name="Yoshinaga Y."/>
            <person name="Zwiers L.-H."/>
            <person name="Turgeon B."/>
            <person name="Goodwin S."/>
            <person name="Spatafora J."/>
            <person name="Crous P."/>
            <person name="Grigoriev I."/>
        </authorList>
    </citation>
    <scope>NUCLEOTIDE SEQUENCE</scope>
    <source>
        <strain evidence="1">ATCC 200398</strain>
    </source>
</reference>